<organism evidence="5 6">
    <name type="scientific">Helcobacillus massiliensis</name>
    <dbReference type="NCBI Taxonomy" id="521392"/>
    <lineage>
        <taxon>Bacteria</taxon>
        <taxon>Bacillati</taxon>
        <taxon>Actinomycetota</taxon>
        <taxon>Actinomycetes</taxon>
        <taxon>Micrococcales</taxon>
        <taxon>Dermabacteraceae</taxon>
        <taxon>Helcobacillus</taxon>
    </lineage>
</organism>
<reference evidence="5 6" key="1">
    <citation type="submission" date="2020-08" db="EMBL/GenBank/DDBJ databases">
        <title>Sequencing the genomes of 1000 actinobacteria strains.</title>
        <authorList>
            <person name="Klenk H.-P."/>
        </authorList>
    </citation>
    <scope>NUCLEOTIDE SEQUENCE [LARGE SCALE GENOMIC DNA]</scope>
    <source>
        <strain evidence="5 6">DSM 23040</strain>
    </source>
</reference>
<feature type="region of interest" description="Disordered" evidence="4">
    <location>
        <begin position="175"/>
        <end position="197"/>
    </location>
</feature>
<keyword evidence="1 5" id="KW-0489">Methyltransferase</keyword>
<protein>
    <submittedName>
        <fullName evidence="5">SAM-dependent methyltransferase</fullName>
    </submittedName>
</protein>
<gene>
    <name evidence="5" type="ORF">FHX50_001927</name>
</gene>
<evidence type="ECO:0000256" key="1">
    <source>
        <dbReference type="ARBA" id="ARBA00022603"/>
    </source>
</evidence>
<dbReference type="Pfam" id="PF13489">
    <property type="entry name" value="Methyltransf_23"/>
    <property type="match status" value="1"/>
</dbReference>
<dbReference type="AlphaFoldDB" id="A0A839QXR7"/>
<dbReference type="Proteomes" id="UP000568050">
    <property type="component" value="Unassembled WGS sequence"/>
</dbReference>
<proteinExistence type="predicted"/>
<accession>A0A839QXR7</accession>
<keyword evidence="2 5" id="KW-0808">Transferase</keyword>
<dbReference type="CDD" id="cd02440">
    <property type="entry name" value="AdoMet_MTases"/>
    <property type="match status" value="1"/>
</dbReference>
<sequence>MMSAAEEWNARYSERDALWTGNVNPTLGAAVTAIGMQPGRALDLGCGEGGDALWLARAGWRVTGVDISTVAVDRATARAEQEGLTAGADGAHPGGSARFLARDLEAWEGPAGEGTDGFGVDGFRADGGRADAGGYGLITASFFQSFAGLDRESVLRRAATWLAPGGALVMLSHGSHPSWKESEHKAGHEHAEGEPRSFHEIRPEHERALFADLIATGDYSIERSEVVVREVTGPDGQTGTIDDTLTVLRRLR</sequence>
<comment type="caution">
    <text evidence="5">The sequence shown here is derived from an EMBL/GenBank/DDBJ whole genome shotgun (WGS) entry which is preliminary data.</text>
</comment>
<dbReference type="RefSeq" id="WP_183376982.1">
    <property type="nucleotide sequence ID" value="NZ_CBCSFZ010000051.1"/>
</dbReference>
<name>A0A839QXR7_9MICO</name>
<keyword evidence="6" id="KW-1185">Reference proteome</keyword>
<dbReference type="PANTHER" id="PTHR43464">
    <property type="entry name" value="METHYLTRANSFERASE"/>
    <property type="match status" value="1"/>
</dbReference>
<dbReference type="InterPro" id="IPR029063">
    <property type="entry name" value="SAM-dependent_MTases_sf"/>
</dbReference>
<evidence type="ECO:0000256" key="3">
    <source>
        <dbReference type="ARBA" id="ARBA00022691"/>
    </source>
</evidence>
<evidence type="ECO:0000256" key="2">
    <source>
        <dbReference type="ARBA" id="ARBA00022679"/>
    </source>
</evidence>
<dbReference type="Gene3D" id="3.40.50.150">
    <property type="entry name" value="Vaccinia Virus protein VP39"/>
    <property type="match status" value="1"/>
</dbReference>
<evidence type="ECO:0000313" key="5">
    <source>
        <dbReference type="EMBL" id="MBB3023630.1"/>
    </source>
</evidence>
<evidence type="ECO:0000313" key="6">
    <source>
        <dbReference type="Proteomes" id="UP000568050"/>
    </source>
</evidence>
<evidence type="ECO:0000256" key="4">
    <source>
        <dbReference type="SAM" id="MobiDB-lite"/>
    </source>
</evidence>
<feature type="compositionally biased region" description="Basic and acidic residues" evidence="4">
    <location>
        <begin position="178"/>
        <end position="197"/>
    </location>
</feature>
<dbReference type="EMBL" id="JACHWP010000008">
    <property type="protein sequence ID" value="MBB3023630.1"/>
    <property type="molecule type" value="Genomic_DNA"/>
</dbReference>
<dbReference type="SUPFAM" id="SSF53335">
    <property type="entry name" value="S-adenosyl-L-methionine-dependent methyltransferases"/>
    <property type="match status" value="1"/>
</dbReference>
<dbReference type="GO" id="GO:0032259">
    <property type="term" value="P:methylation"/>
    <property type="evidence" value="ECO:0007669"/>
    <property type="project" value="UniProtKB-KW"/>
</dbReference>
<keyword evidence="3" id="KW-0949">S-adenosyl-L-methionine</keyword>
<dbReference type="PANTHER" id="PTHR43464:SF19">
    <property type="entry name" value="UBIQUINONE BIOSYNTHESIS O-METHYLTRANSFERASE, MITOCHONDRIAL"/>
    <property type="match status" value="1"/>
</dbReference>
<dbReference type="GO" id="GO:0008168">
    <property type="term" value="F:methyltransferase activity"/>
    <property type="evidence" value="ECO:0007669"/>
    <property type="project" value="UniProtKB-KW"/>
</dbReference>